<organism evidence="2 3">
    <name type="scientific">Auraticoccus monumenti</name>
    <dbReference type="NCBI Taxonomy" id="675864"/>
    <lineage>
        <taxon>Bacteria</taxon>
        <taxon>Bacillati</taxon>
        <taxon>Actinomycetota</taxon>
        <taxon>Actinomycetes</taxon>
        <taxon>Propionibacteriales</taxon>
        <taxon>Propionibacteriaceae</taxon>
        <taxon>Auraticoccus</taxon>
    </lineage>
</organism>
<name>A0A1G7BWZ2_9ACTN</name>
<dbReference type="Proteomes" id="UP000198546">
    <property type="component" value="Chromosome i"/>
</dbReference>
<feature type="compositionally biased region" description="Basic and acidic residues" evidence="1">
    <location>
        <begin position="38"/>
        <end position="49"/>
    </location>
</feature>
<dbReference type="OrthoDB" id="3837930at2"/>
<gene>
    <name evidence="2" type="ORF">SAMN04489747_3094</name>
</gene>
<keyword evidence="3" id="KW-1185">Reference proteome</keyword>
<evidence type="ECO:0000313" key="3">
    <source>
        <dbReference type="Proteomes" id="UP000198546"/>
    </source>
</evidence>
<feature type="compositionally biased region" description="Basic and acidic residues" evidence="1">
    <location>
        <begin position="1"/>
        <end position="14"/>
    </location>
</feature>
<evidence type="ECO:0000256" key="1">
    <source>
        <dbReference type="SAM" id="MobiDB-lite"/>
    </source>
</evidence>
<evidence type="ECO:0000313" key="2">
    <source>
        <dbReference type="EMBL" id="SDE31567.1"/>
    </source>
</evidence>
<dbReference type="EMBL" id="LT629688">
    <property type="protein sequence ID" value="SDE31567.1"/>
    <property type="molecule type" value="Genomic_DNA"/>
</dbReference>
<protein>
    <submittedName>
        <fullName evidence="2">Uncharacterized protein</fullName>
    </submittedName>
</protein>
<feature type="region of interest" description="Disordered" evidence="1">
    <location>
        <begin position="1"/>
        <end position="92"/>
    </location>
</feature>
<reference evidence="2 3" key="1">
    <citation type="submission" date="2016-10" db="EMBL/GenBank/DDBJ databases">
        <authorList>
            <person name="de Groot N.N."/>
        </authorList>
    </citation>
    <scope>NUCLEOTIDE SEQUENCE [LARGE SCALE GENOMIC DNA]</scope>
    <source>
        <strain evidence="2 3">MON 2.2</strain>
    </source>
</reference>
<sequence length="92" mass="9322">MSDPEHEIDVRNNPESRSGAADTTQSVARASDGGAPPRDIRTEGVRADPDPSGTRGSDPLAGVTASPEDVEEAVTPDTGPEEPGGRGATGRG</sequence>
<accession>A0A1G7BWZ2</accession>
<proteinExistence type="predicted"/>
<dbReference type="RefSeq" id="WP_090594785.1">
    <property type="nucleotide sequence ID" value="NZ_LT629688.1"/>
</dbReference>
<feature type="compositionally biased region" description="Polar residues" evidence="1">
    <location>
        <begin position="15"/>
        <end position="28"/>
    </location>
</feature>
<dbReference type="AlphaFoldDB" id="A0A1G7BWZ2"/>
<dbReference type="STRING" id="675864.SAMN04489747_3094"/>